<dbReference type="SUPFAM" id="SSF47413">
    <property type="entry name" value="lambda repressor-like DNA-binding domains"/>
    <property type="match status" value="1"/>
</dbReference>
<gene>
    <name evidence="5" type="ORF">BSOLF_2695</name>
</gene>
<feature type="domain" description="HTH lacI-type" evidence="4">
    <location>
        <begin position="2"/>
        <end position="56"/>
    </location>
</feature>
<evidence type="ECO:0000313" key="5">
    <source>
        <dbReference type="EMBL" id="PTQ55264.1"/>
    </source>
</evidence>
<dbReference type="GO" id="GO:0003700">
    <property type="term" value="F:DNA-binding transcription factor activity"/>
    <property type="evidence" value="ECO:0007669"/>
    <property type="project" value="TreeGrafter"/>
</dbReference>
<dbReference type="Gene3D" id="1.10.260.40">
    <property type="entry name" value="lambda repressor-like DNA-binding domains"/>
    <property type="match status" value="1"/>
</dbReference>
<dbReference type="Gene3D" id="3.40.50.2300">
    <property type="match status" value="2"/>
</dbReference>
<evidence type="ECO:0000256" key="1">
    <source>
        <dbReference type="ARBA" id="ARBA00023015"/>
    </source>
</evidence>
<evidence type="ECO:0000256" key="3">
    <source>
        <dbReference type="ARBA" id="ARBA00023163"/>
    </source>
</evidence>
<dbReference type="InterPro" id="IPR000843">
    <property type="entry name" value="HTH_LacI"/>
</dbReference>
<dbReference type="PANTHER" id="PTHR30146">
    <property type="entry name" value="LACI-RELATED TRANSCRIPTIONAL REPRESSOR"/>
    <property type="match status" value="1"/>
</dbReference>
<keyword evidence="2" id="KW-0238">DNA-binding</keyword>
<comment type="caution">
    <text evidence="5">The sequence shown here is derived from an EMBL/GenBank/DDBJ whole genome shotgun (WGS) entry which is preliminary data.</text>
</comment>
<keyword evidence="3" id="KW-0804">Transcription</keyword>
<dbReference type="Pfam" id="PF13377">
    <property type="entry name" value="Peripla_BP_3"/>
    <property type="match status" value="1"/>
</dbReference>
<organism evidence="5 6">
    <name type="scientific">Candidatus Carbonibacillus altaicus</name>
    <dbReference type="NCBI Taxonomy" id="2163959"/>
    <lineage>
        <taxon>Bacteria</taxon>
        <taxon>Bacillati</taxon>
        <taxon>Bacillota</taxon>
        <taxon>Bacilli</taxon>
        <taxon>Bacillales</taxon>
        <taxon>Candidatus Carbonibacillus</taxon>
    </lineage>
</organism>
<dbReference type="SMART" id="SM00354">
    <property type="entry name" value="HTH_LACI"/>
    <property type="match status" value="1"/>
</dbReference>
<dbReference type="EMBL" id="PEBX01000153">
    <property type="protein sequence ID" value="PTQ55264.1"/>
    <property type="molecule type" value="Genomic_DNA"/>
</dbReference>
<name>A0A2R6XXW3_9BACL</name>
<dbReference type="Pfam" id="PF00356">
    <property type="entry name" value="LacI"/>
    <property type="match status" value="1"/>
</dbReference>
<dbReference type="AlphaFoldDB" id="A0A2R6XXW3"/>
<accession>A0A2R6XXW3</accession>
<dbReference type="CDD" id="cd06267">
    <property type="entry name" value="PBP1_LacI_sugar_binding-like"/>
    <property type="match status" value="1"/>
</dbReference>
<dbReference type="InterPro" id="IPR028082">
    <property type="entry name" value="Peripla_BP_I"/>
</dbReference>
<evidence type="ECO:0000259" key="4">
    <source>
        <dbReference type="PROSITE" id="PS50932"/>
    </source>
</evidence>
<evidence type="ECO:0000256" key="2">
    <source>
        <dbReference type="ARBA" id="ARBA00023125"/>
    </source>
</evidence>
<protein>
    <submittedName>
        <fullName evidence="5">Ribose operon repressor</fullName>
    </submittedName>
</protein>
<evidence type="ECO:0000313" key="6">
    <source>
        <dbReference type="Proteomes" id="UP000244338"/>
    </source>
</evidence>
<reference evidence="6" key="1">
    <citation type="journal article" date="2018" name="Sci. Rep.">
        <title>Lignite coal burning seam in the remote Altai Mountains harbors a hydrogen-driven thermophilic microbial community.</title>
        <authorList>
            <person name="Kadnikov V.V."/>
            <person name="Mardanov A.V."/>
            <person name="Ivasenko D.A."/>
            <person name="Antsiferov D.V."/>
            <person name="Beletsky A.V."/>
            <person name="Karnachuk O.V."/>
            <person name="Ravin N.V."/>
        </authorList>
    </citation>
    <scope>NUCLEOTIDE SEQUENCE [LARGE SCALE GENOMIC DNA]</scope>
</reference>
<dbReference type="InterPro" id="IPR046335">
    <property type="entry name" value="LacI/GalR-like_sensor"/>
</dbReference>
<dbReference type="PROSITE" id="PS50932">
    <property type="entry name" value="HTH_LACI_2"/>
    <property type="match status" value="1"/>
</dbReference>
<dbReference type="GO" id="GO:0000976">
    <property type="term" value="F:transcription cis-regulatory region binding"/>
    <property type="evidence" value="ECO:0007669"/>
    <property type="project" value="TreeGrafter"/>
</dbReference>
<dbReference type="InterPro" id="IPR010982">
    <property type="entry name" value="Lambda_DNA-bd_dom_sf"/>
</dbReference>
<sequence>MATRKDVARLASVSVATVSRVFSNDPRVKNETRQKVLKAAKTLHYEPNALARAVALRQSHNIGLVIHVYPNRRLFAYDYFNAILDGLADEARAHHYDIVLLQRSITNPIPFNRYFSNKKIDGAIFIGATLDDQPTLYELARTGNVFVVIGHELPHLEHMTVNVNHIQGSFDAIAHLYQQGHHNIAFINGEDFYSDSHQRIQGIRLAMSNWRDLVVHIYRGRYDAETGYEMTDIILQQQPRPTAIFTANDLIALGVSQKLKSEGLEPGRDIALVGYDDSQLAAFHDPPLSSVHVPLYDLGKTAGMQLFELIRAKKNQLNTPPASPYLPARLIIRASSLMRL</sequence>
<dbReference type="Proteomes" id="UP000244338">
    <property type="component" value="Unassembled WGS sequence"/>
</dbReference>
<dbReference type="PANTHER" id="PTHR30146:SF109">
    <property type="entry name" value="HTH-TYPE TRANSCRIPTIONAL REGULATOR GALS"/>
    <property type="match status" value="1"/>
</dbReference>
<proteinExistence type="predicted"/>
<dbReference type="CDD" id="cd01392">
    <property type="entry name" value="HTH_LacI"/>
    <property type="match status" value="1"/>
</dbReference>
<dbReference type="SUPFAM" id="SSF53822">
    <property type="entry name" value="Periplasmic binding protein-like I"/>
    <property type="match status" value="1"/>
</dbReference>
<keyword evidence="1" id="KW-0805">Transcription regulation</keyword>